<dbReference type="EMBL" id="ANMU01000109">
    <property type="protein sequence ID" value="EMJ80327.1"/>
    <property type="molecule type" value="Genomic_DNA"/>
</dbReference>
<accession>M6BKR4</accession>
<organism evidence="1 2">
    <name type="scientific">Leptospira borgpetersenii serovar Hardjo-bovis str. Sponselee</name>
    <dbReference type="NCBI Taxonomy" id="1303729"/>
    <lineage>
        <taxon>Bacteria</taxon>
        <taxon>Pseudomonadati</taxon>
        <taxon>Spirochaetota</taxon>
        <taxon>Spirochaetia</taxon>
        <taxon>Leptospirales</taxon>
        <taxon>Leptospiraceae</taxon>
        <taxon>Leptospira</taxon>
    </lineage>
</organism>
<comment type="caution">
    <text evidence="1">The sequence shown here is derived from an EMBL/GenBank/DDBJ whole genome shotgun (WGS) entry which is preliminary data.</text>
</comment>
<gene>
    <name evidence="1" type="ORF">LEP1GSC016_1114</name>
</gene>
<dbReference type="AlphaFoldDB" id="M6BKR4"/>
<dbReference type="Proteomes" id="UP000011873">
    <property type="component" value="Unassembled WGS sequence"/>
</dbReference>
<evidence type="ECO:0000313" key="1">
    <source>
        <dbReference type="EMBL" id="EMJ80327.1"/>
    </source>
</evidence>
<evidence type="ECO:0000313" key="2">
    <source>
        <dbReference type="Proteomes" id="UP000011873"/>
    </source>
</evidence>
<dbReference type="PATRIC" id="fig|1218567.3.peg.2817"/>
<sequence>MSVLLFFSDKILEIETFWKKNILSIKHLSNPNHKGNVICGNCAFSIIDLFMIELTNFKVLEQTLKFFSK</sequence>
<name>M6BKR4_LEPBO</name>
<proteinExistence type="predicted"/>
<protein>
    <submittedName>
        <fullName evidence="1">Uncharacterized protein</fullName>
    </submittedName>
</protein>
<reference evidence="1 2" key="1">
    <citation type="submission" date="2013-01" db="EMBL/GenBank/DDBJ databases">
        <authorList>
            <person name="Harkins D.M."/>
            <person name="Durkin A.S."/>
            <person name="Brinkac L.M."/>
            <person name="Haft D.H."/>
            <person name="Selengut J.D."/>
            <person name="Sanka R."/>
            <person name="DePew J."/>
            <person name="Purushe J."/>
            <person name="Galloway R.L."/>
            <person name="Vinetz J.M."/>
            <person name="Sutton G.G."/>
            <person name="Nierman W.C."/>
            <person name="Fouts D.E."/>
        </authorList>
    </citation>
    <scope>NUCLEOTIDE SEQUENCE [LARGE SCALE GENOMIC DNA]</scope>
    <source>
        <strain evidence="1 2">Sponselee CDC</strain>
    </source>
</reference>